<dbReference type="AlphaFoldDB" id="A0A511UNK6"/>
<dbReference type="Proteomes" id="UP000321303">
    <property type="component" value="Unassembled WGS sequence"/>
</dbReference>
<gene>
    <name evidence="1" type="ORF">HVA01_18410</name>
</gene>
<dbReference type="RefSeq" id="WP_146875030.1">
    <property type="nucleotide sequence ID" value="NZ_BJXV01000009.1"/>
</dbReference>
<accession>A0A511UNK6</accession>
<organism evidence="1 2">
    <name type="scientific">Halovibrio variabilis</name>
    <dbReference type="NCBI Taxonomy" id="31910"/>
    <lineage>
        <taxon>Bacteria</taxon>
        <taxon>Pseudomonadati</taxon>
        <taxon>Pseudomonadota</taxon>
        <taxon>Gammaproteobacteria</taxon>
        <taxon>Oceanospirillales</taxon>
        <taxon>Halomonadaceae</taxon>
        <taxon>Halovibrio</taxon>
    </lineage>
</organism>
<dbReference type="InterPro" id="IPR023214">
    <property type="entry name" value="HAD_sf"/>
</dbReference>
<dbReference type="Gene3D" id="3.40.50.1000">
    <property type="entry name" value="HAD superfamily/HAD-like"/>
    <property type="match status" value="1"/>
</dbReference>
<dbReference type="InterPro" id="IPR024197">
    <property type="entry name" value="TPP-like"/>
</dbReference>
<evidence type="ECO:0000313" key="1">
    <source>
        <dbReference type="EMBL" id="GEN28195.1"/>
    </source>
</evidence>
<dbReference type="SUPFAM" id="SSF56784">
    <property type="entry name" value="HAD-like"/>
    <property type="match status" value="1"/>
</dbReference>
<sequence length="252" mass="27656">MSRGRLILLTDLDDTLFASERSLPDNAERVQLAAVDGDGAPLSFQTHQQRMLWELFSGAANVIIPVTGRTSYALDRVTLSFPRKYAVVSHGALVTSEGDVLPAWQSRLAPHVDNAHLTIGRAYADLSEALPRVAPHLQFTLRRLEDLSVPVYLSIKATGALTVEAHALLNEVAQTHGLSLHANTRNAALRPSYTCKSEACRFLLEEVLQRQPEDTVIALGDSLSDLPFMTHSDLAVMPTRSQVWNAVKELAQ</sequence>
<dbReference type="PIRSF" id="PIRSF030802">
    <property type="entry name" value="UCP030802"/>
    <property type="match status" value="1"/>
</dbReference>
<dbReference type="EMBL" id="BJXV01000009">
    <property type="protein sequence ID" value="GEN28195.1"/>
    <property type="molecule type" value="Genomic_DNA"/>
</dbReference>
<keyword evidence="2" id="KW-1185">Reference proteome</keyword>
<protein>
    <recommendedName>
        <fullName evidence="3">Sucrose phosphatase-like domain-containing protein</fullName>
    </recommendedName>
</protein>
<dbReference type="InterPro" id="IPR036412">
    <property type="entry name" value="HAD-like_sf"/>
</dbReference>
<dbReference type="OrthoDB" id="8746852at2"/>
<comment type="caution">
    <text evidence="1">The sequence shown here is derived from an EMBL/GenBank/DDBJ whole genome shotgun (WGS) entry which is preliminary data.</text>
</comment>
<evidence type="ECO:0008006" key="3">
    <source>
        <dbReference type="Google" id="ProtNLM"/>
    </source>
</evidence>
<name>A0A511UNK6_9GAMM</name>
<proteinExistence type="predicted"/>
<evidence type="ECO:0000313" key="2">
    <source>
        <dbReference type="Proteomes" id="UP000321303"/>
    </source>
</evidence>
<reference evidence="1 2" key="1">
    <citation type="submission" date="2019-07" db="EMBL/GenBank/DDBJ databases">
        <title>Whole genome shotgun sequence of Halomonas variabilis NBRC 102410.</title>
        <authorList>
            <person name="Hosoyama A."/>
            <person name="Uohara A."/>
            <person name="Ohji S."/>
            <person name="Ichikawa N."/>
        </authorList>
    </citation>
    <scope>NUCLEOTIDE SEQUENCE [LARGE SCALE GENOMIC DNA]</scope>
    <source>
        <strain evidence="1 2">NBRC 102410</strain>
    </source>
</reference>